<dbReference type="Pfam" id="PF01546">
    <property type="entry name" value="Peptidase_M20"/>
    <property type="match status" value="1"/>
</dbReference>
<gene>
    <name evidence="5" type="ORF">DIE28_04790</name>
</gene>
<evidence type="ECO:0000256" key="3">
    <source>
        <dbReference type="ARBA" id="ARBA00022801"/>
    </source>
</evidence>
<dbReference type="Gene3D" id="3.30.70.360">
    <property type="match status" value="1"/>
</dbReference>
<dbReference type="Gene3D" id="3.40.630.10">
    <property type="entry name" value="Zn peptidases"/>
    <property type="match status" value="1"/>
</dbReference>
<protein>
    <recommendedName>
        <fullName evidence="4">Peptidase M20 dimerisation domain-containing protein</fullName>
    </recommendedName>
</protein>
<dbReference type="Pfam" id="PF07687">
    <property type="entry name" value="M20_dimer"/>
    <property type="match status" value="1"/>
</dbReference>
<dbReference type="NCBIfam" id="NF006579">
    <property type="entry name" value="PRK09104.1"/>
    <property type="match status" value="1"/>
</dbReference>
<dbReference type="SUPFAM" id="SSF53187">
    <property type="entry name" value="Zn-dependent exopeptidases"/>
    <property type="match status" value="1"/>
</dbReference>
<dbReference type="InterPro" id="IPR002933">
    <property type="entry name" value="Peptidase_M20"/>
</dbReference>
<keyword evidence="6" id="KW-1185">Reference proteome</keyword>
<dbReference type="InterPro" id="IPR051458">
    <property type="entry name" value="Cyt/Met_Dipeptidase"/>
</dbReference>
<reference evidence="5 6" key="1">
    <citation type="submission" date="2018-05" db="EMBL/GenBank/DDBJ databases">
        <title>Whole genome sequencing of Paracoccus thiocyanatus SST.</title>
        <authorList>
            <person name="Ghosh W."/>
            <person name="Rameez M.J."/>
            <person name="Roy C."/>
        </authorList>
    </citation>
    <scope>NUCLEOTIDE SEQUENCE [LARGE SCALE GENOMIC DNA]</scope>
    <source>
        <strain evidence="5 6">SST</strain>
    </source>
</reference>
<evidence type="ECO:0000259" key="4">
    <source>
        <dbReference type="Pfam" id="PF07687"/>
    </source>
</evidence>
<evidence type="ECO:0000313" key="6">
    <source>
        <dbReference type="Proteomes" id="UP000256679"/>
    </source>
</evidence>
<sequence>MSDTPLNRALAQADANLQGSLDRFFDLLRIPSISTDPAYKPQCLAAAEWLVEELSGLGFEASIRPTPGQPMVVAHQIMPTGPHVLFYGHYDVQPVDPLSEWEADPFSPRMVPAPNGDTHIVARGASDDKGQLLTFVEACRAWRAANGGLPMSVSFLLEGEEEAGSKNLGPFLDATQEELRADIVLVCDTDMWDATTPSIALMLRGLCGVEVEIEAASRDLHSGVYGGPSRNPLQVLTTMLAAMRGEDGRVLLDGFYDDVDELPEAIREQWARLPFDGESFLADVGLSVPAGEAGRSIQEQTWSRPTFEINGITGGYSGVGFKTVIPAKASAKVSFRLVGRQDPDKIVQAFRAHVAAHLPGDCKAKVTVHSASRPTIVSSDNPYLEPALAALSEEWQTEAARGANGGSIPVINEFKNRLGMDALLVGFARVDNRVHSPNEKYDLSSFSKGIRSWVRILAALSD</sequence>
<keyword evidence="2" id="KW-0479">Metal-binding</keyword>
<dbReference type="GO" id="GO:0046872">
    <property type="term" value="F:metal ion binding"/>
    <property type="evidence" value="ECO:0007669"/>
    <property type="project" value="UniProtKB-KW"/>
</dbReference>
<dbReference type="PANTHER" id="PTHR43270">
    <property type="entry name" value="BETA-ALA-HIS DIPEPTIDASE"/>
    <property type="match status" value="1"/>
</dbReference>
<organism evidence="5 6">
    <name type="scientific">Paracoccus thiocyanatus</name>
    <dbReference type="NCBI Taxonomy" id="34006"/>
    <lineage>
        <taxon>Bacteria</taxon>
        <taxon>Pseudomonadati</taxon>
        <taxon>Pseudomonadota</taxon>
        <taxon>Alphaproteobacteria</taxon>
        <taxon>Rhodobacterales</taxon>
        <taxon>Paracoccaceae</taxon>
        <taxon>Paracoccus</taxon>
    </lineage>
</organism>
<dbReference type="RefSeq" id="WP_115754953.1">
    <property type="nucleotide sequence ID" value="NZ_QFCQ01000015.1"/>
</dbReference>
<evidence type="ECO:0000256" key="2">
    <source>
        <dbReference type="ARBA" id="ARBA00022723"/>
    </source>
</evidence>
<dbReference type="EMBL" id="QFCQ01000015">
    <property type="protein sequence ID" value="RDW14064.1"/>
    <property type="molecule type" value="Genomic_DNA"/>
</dbReference>
<keyword evidence="3" id="KW-0378">Hydrolase</keyword>
<accession>A0A3D8PDA4</accession>
<evidence type="ECO:0000313" key="5">
    <source>
        <dbReference type="EMBL" id="RDW14064.1"/>
    </source>
</evidence>
<name>A0A3D8PDA4_9RHOB</name>
<evidence type="ECO:0000256" key="1">
    <source>
        <dbReference type="ARBA" id="ARBA00022670"/>
    </source>
</evidence>
<dbReference type="Proteomes" id="UP000256679">
    <property type="component" value="Unassembled WGS sequence"/>
</dbReference>
<dbReference type="InterPro" id="IPR011650">
    <property type="entry name" value="Peptidase_M20_dimer"/>
</dbReference>
<proteinExistence type="predicted"/>
<dbReference type="GO" id="GO:0006508">
    <property type="term" value="P:proteolysis"/>
    <property type="evidence" value="ECO:0007669"/>
    <property type="project" value="UniProtKB-KW"/>
</dbReference>
<comment type="caution">
    <text evidence="5">The sequence shown here is derived from an EMBL/GenBank/DDBJ whole genome shotgun (WGS) entry which is preliminary data.</text>
</comment>
<keyword evidence="1" id="KW-0645">Protease</keyword>
<dbReference type="GO" id="GO:0008233">
    <property type="term" value="F:peptidase activity"/>
    <property type="evidence" value="ECO:0007669"/>
    <property type="project" value="UniProtKB-KW"/>
</dbReference>
<dbReference type="AlphaFoldDB" id="A0A3D8PDA4"/>
<dbReference type="PANTHER" id="PTHR43270:SF12">
    <property type="entry name" value="SUCCINYL-DIAMINOPIMELATE DESUCCINYLASE"/>
    <property type="match status" value="1"/>
</dbReference>
<feature type="domain" description="Peptidase M20 dimerisation" evidence="4">
    <location>
        <begin position="203"/>
        <end position="361"/>
    </location>
</feature>